<comment type="caution">
    <text evidence="4">The sequence shown here is derived from an EMBL/GenBank/DDBJ whole genome shotgun (WGS) entry which is preliminary data.</text>
</comment>
<feature type="region of interest" description="Disordered" evidence="1">
    <location>
        <begin position="253"/>
        <end position="284"/>
    </location>
</feature>
<keyword evidence="2" id="KW-1133">Transmembrane helix</keyword>
<evidence type="ECO:0000259" key="3">
    <source>
        <dbReference type="Pfam" id="PF13240"/>
    </source>
</evidence>
<dbReference type="InterPro" id="IPR026870">
    <property type="entry name" value="Zinc_ribbon_dom"/>
</dbReference>
<proteinExistence type="predicted"/>
<reference evidence="4 5" key="1">
    <citation type="submission" date="2018-05" db="EMBL/GenBank/DDBJ databases">
        <authorList>
            <person name="Goeker M."/>
            <person name="Huntemann M."/>
            <person name="Clum A."/>
            <person name="Pillay M."/>
            <person name="Palaniappan K."/>
            <person name="Varghese N."/>
            <person name="Mikhailova N."/>
            <person name="Stamatis D."/>
            <person name="Reddy T."/>
            <person name="Daum C."/>
            <person name="Shapiro N."/>
            <person name="Ivanova N."/>
            <person name="Kyrpides N."/>
            <person name="Woyke T."/>
        </authorList>
    </citation>
    <scope>NUCLEOTIDE SEQUENCE [LARGE SCALE GENOMIC DNA]</scope>
    <source>
        <strain evidence="4 5">DSM 26524</strain>
    </source>
</reference>
<feature type="transmembrane region" description="Helical" evidence="2">
    <location>
        <begin position="360"/>
        <end position="382"/>
    </location>
</feature>
<accession>A0AB73T0Q7</accession>
<dbReference type="Pfam" id="PF13240">
    <property type="entry name" value="Zn_Ribbon_1"/>
    <property type="match status" value="1"/>
</dbReference>
<feature type="region of interest" description="Disordered" evidence="1">
    <location>
        <begin position="136"/>
        <end position="167"/>
    </location>
</feature>
<dbReference type="InterPro" id="IPR050938">
    <property type="entry name" value="Collagen_Structural_Proteins"/>
</dbReference>
<feature type="region of interest" description="Disordered" evidence="1">
    <location>
        <begin position="72"/>
        <end position="113"/>
    </location>
</feature>
<dbReference type="EMBL" id="QGGY01000012">
    <property type="protein sequence ID" value="PWJ73469.1"/>
    <property type="molecule type" value="Genomic_DNA"/>
</dbReference>
<organism evidence="4 5">
    <name type="scientific">Murimonas intestini</name>
    <dbReference type="NCBI Taxonomy" id="1337051"/>
    <lineage>
        <taxon>Bacteria</taxon>
        <taxon>Bacillati</taxon>
        <taxon>Bacillota</taxon>
        <taxon>Clostridia</taxon>
        <taxon>Lachnospirales</taxon>
        <taxon>Lachnospiraceae</taxon>
        <taxon>Murimonas</taxon>
    </lineage>
</organism>
<feature type="compositionally biased region" description="Low complexity" evidence="1">
    <location>
        <begin position="183"/>
        <end position="195"/>
    </location>
</feature>
<evidence type="ECO:0000256" key="1">
    <source>
        <dbReference type="SAM" id="MobiDB-lite"/>
    </source>
</evidence>
<keyword evidence="2" id="KW-0812">Transmembrane</keyword>
<feature type="region of interest" description="Disordered" evidence="1">
    <location>
        <begin position="183"/>
        <end position="207"/>
    </location>
</feature>
<name>A0AB73T0Q7_9FIRM</name>
<dbReference type="RefSeq" id="WP_109747654.1">
    <property type="nucleotide sequence ID" value="NZ_JANKBI010000013.1"/>
</dbReference>
<keyword evidence="2" id="KW-0472">Membrane</keyword>
<feature type="compositionally biased region" description="Polar residues" evidence="1">
    <location>
        <begin position="259"/>
        <end position="283"/>
    </location>
</feature>
<evidence type="ECO:0000313" key="4">
    <source>
        <dbReference type="EMBL" id="PWJ73469.1"/>
    </source>
</evidence>
<sequence length="502" mass="53911">MYCYKCGEKLDDDARFCTSCGTKVEEEPQTGEAPAVEAEPWQAEDMAGMAASVCQEEDGEEAEETKIIGQLPRRSSEDTDRVEHVNTEEASKPERIYAGDPAYTPGMAGDPAVSQDMYTQPGTYGQPGAYDQSGQYVQAGTYGQPGSYDQAGQYVQPGSYDQAGQYGQSGAYDQGQYGQSGTYGQAGQYGQPGSYDQAGQYVQPGAYGQGEQYGPGVYGQGSQYGQPGAYGQGNEYGQSGIYGQGNEYSQAGAYGRGNEYSQSGTYDQSGQYNRQGSYGQSNAYGQQGVYGQGNVYGGQETYGQNGQRGQYAQQNAYSQPGAYGQPGDQKKGHGKRKSQENAQEYMPQDDKPRKGMKGGVLALIIIGAILICGGIGFLVWSFTGGKSTPEKTISKLEDAVNNKDVDALIDLCDSTSAGLLGVYVKAGGDGLLERALDEYGSFTMELTVKDITYEGENKCTVEVRSVIRSDSGAEKEDMEIPLIKEKGKWKIDLTGTMMNDMF</sequence>
<feature type="compositionally biased region" description="Basic and acidic residues" evidence="1">
    <location>
        <begin position="74"/>
        <end position="97"/>
    </location>
</feature>
<dbReference type="Gene3D" id="3.10.450.50">
    <property type="match status" value="1"/>
</dbReference>
<evidence type="ECO:0000313" key="5">
    <source>
        <dbReference type="Proteomes" id="UP000245412"/>
    </source>
</evidence>
<protein>
    <submittedName>
        <fullName evidence="4">Uncharacterized protein DUF4878</fullName>
    </submittedName>
</protein>
<feature type="domain" description="Zinc-ribbon" evidence="3">
    <location>
        <begin position="2"/>
        <end position="24"/>
    </location>
</feature>
<dbReference type="PANTHER" id="PTHR37456">
    <property type="entry name" value="SI:CH211-266K2.1"/>
    <property type="match status" value="1"/>
</dbReference>
<evidence type="ECO:0000256" key="2">
    <source>
        <dbReference type="SAM" id="Phobius"/>
    </source>
</evidence>
<dbReference type="PANTHER" id="PTHR37456:SF6">
    <property type="entry name" value="COLLAGEN ALPHA-1(XXIII) CHAIN-LIKE ISOFORM X2"/>
    <property type="match status" value="1"/>
</dbReference>
<keyword evidence="5" id="KW-1185">Reference proteome</keyword>
<feature type="region of interest" description="Disordered" evidence="1">
    <location>
        <begin position="317"/>
        <end position="354"/>
    </location>
</feature>
<gene>
    <name evidence="4" type="ORF">C7383_11244</name>
</gene>
<dbReference type="Proteomes" id="UP000245412">
    <property type="component" value="Unassembled WGS sequence"/>
</dbReference>
<dbReference type="AlphaFoldDB" id="A0AB73T0Q7"/>